<dbReference type="STRING" id="796943.HMPREF9625_01479"/>
<evidence type="ECO:0000256" key="1">
    <source>
        <dbReference type="SAM" id="Phobius"/>
    </source>
</evidence>
<evidence type="ECO:0000313" key="2">
    <source>
        <dbReference type="EMBL" id="EHL09506.1"/>
    </source>
</evidence>
<reference evidence="2" key="2">
    <citation type="submission" date="2013-03" db="EMBL/GenBank/DDBJ databases">
        <title>The Genome Sequence of Oribacterium sp. ACB1.</title>
        <authorList>
            <consortium name="The Broad Institute Genomics Platform"/>
            <consortium name="The Broad Institute Genome Sequencing Center for Infectious Disease"/>
            <person name="Earl A."/>
            <person name="Ward D."/>
            <person name="Feldgarden M."/>
            <person name="Gevers D."/>
            <person name="Sizova M."/>
            <person name="Hazen A."/>
            <person name="Epstein S."/>
            <person name="Walker B."/>
            <person name="Young S."/>
            <person name="Zeng Q."/>
            <person name="Gargeya S."/>
            <person name="Fitzgerald M."/>
            <person name="Haas B."/>
            <person name="Abouelleil A."/>
            <person name="Allen A.W."/>
            <person name="Alvarado L."/>
            <person name="Arachchi H.M."/>
            <person name="Berlin A.M."/>
            <person name="Chapman S.B."/>
            <person name="Gainer-Dewar J."/>
            <person name="Goldberg J."/>
            <person name="Griggs A."/>
            <person name="Gujja S."/>
            <person name="Hansen M."/>
            <person name="Howarth C."/>
            <person name="Imamovic A."/>
            <person name="Ireland A."/>
            <person name="Larimer J."/>
            <person name="McCowan C."/>
            <person name="Murphy C."/>
            <person name="Pearson M."/>
            <person name="Poon T.W."/>
            <person name="Priest M."/>
            <person name="Roberts A."/>
            <person name="Saif S."/>
            <person name="Shea T."/>
            <person name="Sisk P."/>
            <person name="Sykes S."/>
            <person name="Wortman J."/>
            <person name="Nusbaum C."/>
            <person name="Birren B."/>
        </authorList>
    </citation>
    <scope>NUCLEOTIDE SEQUENCE [LARGE SCALE GENOMIC DNA]</scope>
    <source>
        <strain evidence="2">ACB1</strain>
    </source>
</reference>
<sequence>MGEQFGNLFRQYPWQILCAISFLFIVGQVVLLYIAKQRGWSMRVRPLRILVFVALFIFSIYAMITGQTF</sequence>
<evidence type="ECO:0000313" key="3">
    <source>
        <dbReference type="Proteomes" id="UP000018461"/>
    </source>
</evidence>
<proteinExistence type="predicted"/>
<dbReference type="AlphaFoldDB" id="G9WQ46"/>
<keyword evidence="1" id="KW-1133">Transmembrane helix</keyword>
<gene>
    <name evidence="2" type="ORF">HMPREF9625_01479</name>
</gene>
<dbReference type="EMBL" id="AFZC02000002">
    <property type="protein sequence ID" value="EHL09506.1"/>
    <property type="molecule type" value="Genomic_DNA"/>
</dbReference>
<organism evidence="2 3">
    <name type="scientific">Oribacterium parvum ACB1</name>
    <dbReference type="NCBI Taxonomy" id="796943"/>
    <lineage>
        <taxon>Bacteria</taxon>
        <taxon>Bacillati</taxon>
        <taxon>Bacillota</taxon>
        <taxon>Clostridia</taxon>
        <taxon>Lachnospirales</taxon>
        <taxon>Lachnospiraceae</taxon>
        <taxon>Oribacterium</taxon>
    </lineage>
</organism>
<reference evidence="2" key="1">
    <citation type="submission" date="2011-08" db="EMBL/GenBank/DDBJ databases">
        <authorList>
            <consortium name="The Broad Institute Genome Sequencing Platform"/>
            <person name="Earl A."/>
            <person name="Ward D."/>
            <person name="Feldgarden M."/>
            <person name="Gevers D."/>
            <person name="Sizova M."/>
            <person name="Hazen A."/>
            <person name="Epstein S."/>
            <person name="Young S.K."/>
            <person name="Zeng Q."/>
            <person name="Gargeya S."/>
            <person name="Fitzgerald M."/>
            <person name="Haas B."/>
            <person name="Abouelleil A."/>
            <person name="Alvarado L."/>
            <person name="Arachchi H.M."/>
            <person name="Berlin A."/>
            <person name="Brown A."/>
            <person name="Chapman S.B."/>
            <person name="Chen Z."/>
            <person name="Dunbar C."/>
            <person name="Freedman E."/>
            <person name="Gearin G."/>
            <person name="Gellesch M."/>
            <person name="Goldberg J."/>
            <person name="Griggs A."/>
            <person name="Gujja S."/>
            <person name="Heiman D."/>
            <person name="Howarth C."/>
            <person name="Larson L."/>
            <person name="Lui A."/>
            <person name="MacDonald P.J.P."/>
            <person name="Montmayeur A."/>
            <person name="Murphy C."/>
            <person name="Neiman D."/>
            <person name="Pearson M."/>
            <person name="Priest M."/>
            <person name="Roberts A."/>
            <person name="Saif S."/>
            <person name="Shea T."/>
            <person name="Shenoy N."/>
            <person name="Sisk P."/>
            <person name="Stolte C."/>
            <person name="Sykes S."/>
            <person name="Wortman J."/>
            <person name="Nusbaum C."/>
            <person name="Birren B."/>
        </authorList>
    </citation>
    <scope>NUCLEOTIDE SEQUENCE</scope>
    <source>
        <strain evidence="2">ACB1</strain>
    </source>
</reference>
<feature type="transmembrane region" description="Helical" evidence="1">
    <location>
        <begin position="12"/>
        <end position="35"/>
    </location>
</feature>
<comment type="caution">
    <text evidence="2">The sequence shown here is derived from an EMBL/GenBank/DDBJ whole genome shotgun (WGS) entry which is preliminary data.</text>
</comment>
<accession>G9WQ46</accession>
<dbReference type="Proteomes" id="UP000018461">
    <property type="component" value="Unassembled WGS sequence"/>
</dbReference>
<keyword evidence="1" id="KW-0472">Membrane</keyword>
<dbReference type="RefSeq" id="WP_009535325.1">
    <property type="nucleotide sequence ID" value="NZ_KE148312.1"/>
</dbReference>
<protein>
    <submittedName>
        <fullName evidence="2">Uncharacterized protein</fullName>
    </submittedName>
</protein>
<keyword evidence="3" id="KW-1185">Reference proteome</keyword>
<name>G9WQ46_9FIRM</name>
<dbReference type="HOGENOM" id="CLU_2771854_0_0_9"/>
<keyword evidence="1" id="KW-0812">Transmembrane</keyword>
<feature type="transmembrane region" description="Helical" evidence="1">
    <location>
        <begin position="47"/>
        <end position="64"/>
    </location>
</feature>